<sequence length="99" mass="11562">MWNTLQHHTHIVNCHVAAHRSLKPRKKAFTHLQVYELEISAVSFLAHFAARKRVIKIFMNAIVFAKFPVESRYGYREGIRIMPFQCLTLAASRSTWAKH</sequence>
<dbReference type="Proteomes" id="UP001054945">
    <property type="component" value="Unassembled WGS sequence"/>
</dbReference>
<keyword evidence="2" id="KW-1185">Reference proteome</keyword>
<protein>
    <submittedName>
        <fullName evidence="1">Uncharacterized protein</fullName>
    </submittedName>
</protein>
<evidence type="ECO:0000313" key="2">
    <source>
        <dbReference type="Proteomes" id="UP001054945"/>
    </source>
</evidence>
<dbReference type="EMBL" id="BPLR01006235">
    <property type="protein sequence ID" value="GIY08348.1"/>
    <property type="molecule type" value="Genomic_DNA"/>
</dbReference>
<evidence type="ECO:0000313" key="1">
    <source>
        <dbReference type="EMBL" id="GIY08348.1"/>
    </source>
</evidence>
<reference evidence="1 2" key="1">
    <citation type="submission" date="2021-06" db="EMBL/GenBank/DDBJ databases">
        <title>Caerostris extrusa draft genome.</title>
        <authorList>
            <person name="Kono N."/>
            <person name="Arakawa K."/>
        </authorList>
    </citation>
    <scope>NUCLEOTIDE SEQUENCE [LARGE SCALE GENOMIC DNA]</scope>
</reference>
<dbReference type="AlphaFoldDB" id="A0AAV4QE80"/>
<gene>
    <name evidence="1" type="ORF">CEXT_249371</name>
</gene>
<comment type="caution">
    <text evidence="1">The sequence shown here is derived from an EMBL/GenBank/DDBJ whole genome shotgun (WGS) entry which is preliminary data.</text>
</comment>
<proteinExistence type="predicted"/>
<name>A0AAV4QE80_CAEEX</name>
<accession>A0AAV4QE80</accession>
<organism evidence="1 2">
    <name type="scientific">Caerostris extrusa</name>
    <name type="common">Bark spider</name>
    <name type="synonym">Caerostris bankana</name>
    <dbReference type="NCBI Taxonomy" id="172846"/>
    <lineage>
        <taxon>Eukaryota</taxon>
        <taxon>Metazoa</taxon>
        <taxon>Ecdysozoa</taxon>
        <taxon>Arthropoda</taxon>
        <taxon>Chelicerata</taxon>
        <taxon>Arachnida</taxon>
        <taxon>Araneae</taxon>
        <taxon>Araneomorphae</taxon>
        <taxon>Entelegynae</taxon>
        <taxon>Araneoidea</taxon>
        <taxon>Araneidae</taxon>
        <taxon>Caerostris</taxon>
    </lineage>
</organism>